<evidence type="ECO:0000313" key="1">
    <source>
        <dbReference type="EMBL" id="KAH7931095.1"/>
    </source>
</evidence>
<gene>
    <name evidence="1" type="ORF">BV22DRAFT_1101451</name>
</gene>
<keyword evidence="2" id="KW-1185">Reference proteome</keyword>
<protein>
    <submittedName>
        <fullName evidence="1">Uncharacterized protein</fullName>
    </submittedName>
</protein>
<dbReference type="EMBL" id="MU266328">
    <property type="protein sequence ID" value="KAH7931095.1"/>
    <property type="molecule type" value="Genomic_DNA"/>
</dbReference>
<name>A0ACB8BZD7_9AGAM</name>
<evidence type="ECO:0000313" key="2">
    <source>
        <dbReference type="Proteomes" id="UP000790709"/>
    </source>
</evidence>
<accession>A0ACB8BZD7</accession>
<comment type="caution">
    <text evidence="1">The sequence shown here is derived from an EMBL/GenBank/DDBJ whole genome shotgun (WGS) entry which is preliminary data.</text>
</comment>
<proteinExistence type="predicted"/>
<organism evidence="1 2">
    <name type="scientific">Leucogyrophana mollusca</name>
    <dbReference type="NCBI Taxonomy" id="85980"/>
    <lineage>
        <taxon>Eukaryota</taxon>
        <taxon>Fungi</taxon>
        <taxon>Dikarya</taxon>
        <taxon>Basidiomycota</taxon>
        <taxon>Agaricomycotina</taxon>
        <taxon>Agaricomycetes</taxon>
        <taxon>Agaricomycetidae</taxon>
        <taxon>Boletales</taxon>
        <taxon>Boletales incertae sedis</taxon>
        <taxon>Leucogyrophana</taxon>
    </lineage>
</organism>
<reference evidence="1" key="1">
    <citation type="journal article" date="2021" name="New Phytol.">
        <title>Evolutionary innovations through gain and loss of genes in the ectomycorrhizal Boletales.</title>
        <authorList>
            <person name="Wu G."/>
            <person name="Miyauchi S."/>
            <person name="Morin E."/>
            <person name="Kuo A."/>
            <person name="Drula E."/>
            <person name="Varga T."/>
            <person name="Kohler A."/>
            <person name="Feng B."/>
            <person name="Cao Y."/>
            <person name="Lipzen A."/>
            <person name="Daum C."/>
            <person name="Hundley H."/>
            <person name="Pangilinan J."/>
            <person name="Johnson J."/>
            <person name="Barry K."/>
            <person name="LaButti K."/>
            <person name="Ng V."/>
            <person name="Ahrendt S."/>
            <person name="Min B."/>
            <person name="Choi I.G."/>
            <person name="Park H."/>
            <person name="Plett J.M."/>
            <person name="Magnuson J."/>
            <person name="Spatafora J.W."/>
            <person name="Nagy L.G."/>
            <person name="Henrissat B."/>
            <person name="Grigoriev I.V."/>
            <person name="Yang Z.L."/>
            <person name="Xu J."/>
            <person name="Martin F.M."/>
        </authorList>
    </citation>
    <scope>NUCLEOTIDE SEQUENCE</scope>
    <source>
        <strain evidence="1">KUC20120723A-06</strain>
    </source>
</reference>
<sequence length="626" mass="70009">MPKVAGPPQSTNTHQAVQAGVLKRNQACHQCRKRNDARRPCSTCVRSHSHAIAHAQPGQQLPPHPECTFDEAIENNASVPDGPKNRVERLENRILELEALLRQKDQTPCSRNASEGPSSSQPSSAAVPLLTSEPSINGPIYDEPSLALTTQANQVDINQIYPDSYFLSEDSDFSSSHSDIFWNHWPPHLPNPDLLRHLVETFFAFHPHSTRLVHMPTFMASLSLPPTHPDFPIPAVLHAICAVSSTYTAAIQVPIQQLGSLRQETFAEQQARLAKEQVDQFIANGHQLWQCFQACVALTWYYWCNANCGHSMRFSVPLGLNMKQPFHSITDKVASLSLIPPARTFAEDETRRNAFWLAYAIDRQHGAGTGWALALADDDIAQTLPARLDAPEESASSALDSRQWSHLQETLLNHPPHCTDSFTLYIKSTMLLSRVKSFNVRFRAKQHAGDPSSMPRGTVRNSLKLDLRTAPAFFELDDLVASFRTSLPHHLRDPFANGGLDSHLYTTYLTVYATTIILHEPHANVESMRCTSAMKMLVGARGILDLLYALWSTSYDLSLLDYFCPFCWYLAGRALARFLRAAKDANCAQQVRTLNTDLDFFRMALVKMGQRVPLAGQYFVFLSLTN</sequence>
<dbReference type="Proteomes" id="UP000790709">
    <property type="component" value="Unassembled WGS sequence"/>
</dbReference>